<reference evidence="2 3" key="1">
    <citation type="submission" date="2018-03" db="EMBL/GenBank/DDBJ databases">
        <title>The draft genome of Zobellella taiwanensis JCM 13381.</title>
        <authorList>
            <person name="Liu L."/>
            <person name="Li L."/>
            <person name="Wang T."/>
            <person name="Zhang X."/>
            <person name="Liang L."/>
        </authorList>
    </citation>
    <scope>NUCLEOTIDE SEQUENCE [LARGE SCALE GENOMIC DNA]</scope>
    <source>
        <strain evidence="2 3">JCM 13381</strain>
    </source>
</reference>
<comment type="caution">
    <text evidence="2">The sequence shown here is derived from an EMBL/GenBank/DDBJ whole genome shotgun (WGS) entry which is preliminary data.</text>
</comment>
<name>A0A2P7QHJ8_9GAMM</name>
<feature type="transmembrane region" description="Helical" evidence="1">
    <location>
        <begin position="20"/>
        <end position="40"/>
    </location>
</feature>
<evidence type="ECO:0000313" key="3">
    <source>
        <dbReference type="Proteomes" id="UP000242181"/>
    </source>
</evidence>
<dbReference type="Pfam" id="PF11201">
    <property type="entry name" value="DUF2982"/>
    <property type="match status" value="1"/>
</dbReference>
<gene>
    <name evidence="2" type="ORF">C7I36_15635</name>
</gene>
<dbReference type="Proteomes" id="UP000242181">
    <property type="component" value="Unassembled WGS sequence"/>
</dbReference>
<dbReference type="InterPro" id="IPR021367">
    <property type="entry name" value="DUF2982"/>
</dbReference>
<keyword evidence="1" id="KW-0812">Transmembrane</keyword>
<sequence>MGAGVRETQHIEPMSRRSGLSLTLAGAGLMLVLLPAMYWLEDRGRLVIIFLLLFSLVVTLLGLLKLREPPYSFSLSADSLHFHHRIGGWSLHWSNIQRIDQPRLHAGLELVELPYVGIRIRDYDELLPLMSPRLIVHLLTEQRPLLAMALRHGAIDRARLQEWLIEDNRFCSPGGRRYQGLAAMLGHRMRHLRELYGYDLLVHESCLDRDTPDFVRLLRHYLQPLPPALP</sequence>
<proteinExistence type="predicted"/>
<protein>
    <submittedName>
        <fullName evidence="2">DUF2982 domain-containing protein</fullName>
    </submittedName>
</protein>
<feature type="transmembrane region" description="Helical" evidence="1">
    <location>
        <begin position="46"/>
        <end position="64"/>
    </location>
</feature>
<dbReference type="OrthoDB" id="7061905at2"/>
<evidence type="ECO:0000313" key="2">
    <source>
        <dbReference type="EMBL" id="PSJ37457.1"/>
    </source>
</evidence>
<keyword evidence="1" id="KW-0472">Membrane</keyword>
<dbReference type="EMBL" id="PXYH01000028">
    <property type="protein sequence ID" value="PSJ37457.1"/>
    <property type="molecule type" value="Genomic_DNA"/>
</dbReference>
<dbReference type="AlphaFoldDB" id="A0A2P7QHJ8"/>
<evidence type="ECO:0000256" key="1">
    <source>
        <dbReference type="SAM" id="Phobius"/>
    </source>
</evidence>
<keyword evidence="1" id="KW-1133">Transmembrane helix</keyword>
<accession>A0A2P7QHJ8</accession>
<organism evidence="2 3">
    <name type="scientific">Zobellella taiwanensis</name>
    <dbReference type="NCBI Taxonomy" id="347535"/>
    <lineage>
        <taxon>Bacteria</taxon>
        <taxon>Pseudomonadati</taxon>
        <taxon>Pseudomonadota</taxon>
        <taxon>Gammaproteobacteria</taxon>
        <taxon>Aeromonadales</taxon>
        <taxon>Aeromonadaceae</taxon>
        <taxon>Zobellella</taxon>
    </lineage>
</organism>
<keyword evidence="3" id="KW-1185">Reference proteome</keyword>